<dbReference type="PANTHER" id="PTHR14089:SF6">
    <property type="entry name" value="PRE-MRNA-SPLICING FACTOR RBM22"/>
    <property type="match status" value="1"/>
</dbReference>
<dbReference type="RefSeq" id="XP_018736583.1">
    <property type="nucleotide sequence ID" value="XM_018882180.1"/>
</dbReference>
<keyword evidence="6" id="KW-0508">mRNA splicing</keyword>
<dbReference type="GeneID" id="30037265"/>
<feature type="compositionally biased region" description="Low complexity" evidence="10">
    <location>
        <begin position="190"/>
        <end position="208"/>
    </location>
</feature>
<keyword evidence="4" id="KW-0747">Spliceosome</keyword>
<evidence type="ECO:0000313" key="13">
    <source>
        <dbReference type="Proteomes" id="UP000189580"/>
    </source>
</evidence>
<evidence type="ECO:0000256" key="9">
    <source>
        <dbReference type="PROSITE-ProRule" id="PRU00176"/>
    </source>
</evidence>
<dbReference type="InterPro" id="IPR039171">
    <property type="entry name" value="Cwc2/Slt11"/>
</dbReference>
<comment type="function">
    <text evidence="8">Involved in pre-mRNA splicing. Facilitates the cooperative formation of U2/U6 helix II in association with stem II in the spliceosome. Binds to RNA.</text>
</comment>
<dbReference type="FunFam" id="3.30.70.330:FF:000396">
    <property type="entry name" value="Putative Pre-mRNA-splicing factor slt11"/>
    <property type="match status" value="1"/>
</dbReference>
<proteinExistence type="predicted"/>
<feature type="compositionally biased region" description="Low complexity" evidence="10">
    <location>
        <begin position="344"/>
        <end position="353"/>
    </location>
</feature>
<dbReference type="Gene3D" id="3.30.70.330">
    <property type="match status" value="1"/>
</dbReference>
<organism evidence="12 13">
    <name type="scientific">Sugiyamaella lignohabitans</name>
    <dbReference type="NCBI Taxonomy" id="796027"/>
    <lineage>
        <taxon>Eukaryota</taxon>
        <taxon>Fungi</taxon>
        <taxon>Dikarya</taxon>
        <taxon>Ascomycota</taxon>
        <taxon>Saccharomycotina</taxon>
        <taxon>Dipodascomycetes</taxon>
        <taxon>Dipodascales</taxon>
        <taxon>Trichomonascaceae</taxon>
        <taxon>Sugiyamaella</taxon>
    </lineage>
</organism>
<evidence type="ECO:0000313" key="12">
    <source>
        <dbReference type="EMBL" id="ANB14106.1"/>
    </source>
</evidence>
<evidence type="ECO:0000256" key="3">
    <source>
        <dbReference type="ARBA" id="ARBA00022664"/>
    </source>
</evidence>
<dbReference type="GO" id="GO:0071014">
    <property type="term" value="C:post-mRNA release spliceosomal complex"/>
    <property type="evidence" value="ECO:0007669"/>
    <property type="project" value="EnsemblFungi"/>
</dbReference>
<dbReference type="KEGG" id="slb:AWJ20_5064"/>
<dbReference type="InterPro" id="IPR035979">
    <property type="entry name" value="RBD_domain_sf"/>
</dbReference>
<dbReference type="PANTHER" id="PTHR14089">
    <property type="entry name" value="PRE-MRNA-SPLICING FACTOR RBM22"/>
    <property type="match status" value="1"/>
</dbReference>
<sequence>MSKADANKKTWEDSDVPALCESCLGPNPYVRMTREKYGLECKLCTRPFTVFRWSPEKGSKPRKTIICQTCARQKNACQSCMLDLTYGLPLAIRDAALNMANSGQMITSDAATNVIMKQYVAQKFEASQKSFAEEDEEREQNQLESGVEPGQLVISEQAKNLLRNLAKAMPHYRGPVGTDAAGTATGGAGSSRSGSSTSSNGRGNDGNSQPEISPAVKAKVSKIISKLPLNGSISPPPKDAAITSLFLMGVEDDLPEYKIRNHFQAYGPIKTLVLVHRARCAFITYEKRAHAETAAASLASSAGRLVINGCKLKAVWGRPHTLGSTYQENYLVGLAVKKSLRSSSAARSSTSTSKPQTKLASSKSQPNRQTTSNSPLAPPTGASVITYDSQRPDYEH</sequence>
<dbReference type="InterPro" id="IPR000504">
    <property type="entry name" value="RRM_dom"/>
</dbReference>
<evidence type="ECO:0000256" key="7">
    <source>
        <dbReference type="ARBA" id="ARBA00023242"/>
    </source>
</evidence>
<feature type="compositionally biased region" description="Polar residues" evidence="10">
    <location>
        <begin position="354"/>
        <end position="375"/>
    </location>
</feature>
<dbReference type="GO" id="GO:0008380">
    <property type="term" value="P:RNA splicing"/>
    <property type="evidence" value="ECO:0007669"/>
    <property type="project" value="UniProtKB-KW"/>
</dbReference>
<dbReference type="Pfam" id="PF21369">
    <property type="entry name" value="STL11_N"/>
    <property type="match status" value="1"/>
</dbReference>
<keyword evidence="7" id="KW-0539">Nucleus</keyword>
<keyword evidence="13" id="KW-1185">Reference proteome</keyword>
<dbReference type="SUPFAM" id="SSF54928">
    <property type="entry name" value="RNA-binding domain, RBD"/>
    <property type="match status" value="1"/>
</dbReference>
<dbReference type="GO" id="GO:0017070">
    <property type="term" value="F:U6 snRNA binding"/>
    <property type="evidence" value="ECO:0007669"/>
    <property type="project" value="TreeGrafter"/>
</dbReference>
<evidence type="ECO:0000256" key="6">
    <source>
        <dbReference type="ARBA" id="ARBA00023187"/>
    </source>
</evidence>
<dbReference type="EMBL" id="CP014502">
    <property type="protein sequence ID" value="ANB14106.1"/>
    <property type="molecule type" value="Genomic_DNA"/>
</dbReference>
<dbReference type="GO" id="GO:0036002">
    <property type="term" value="F:pre-mRNA binding"/>
    <property type="evidence" value="ECO:0007669"/>
    <property type="project" value="TreeGrafter"/>
</dbReference>
<dbReference type="Proteomes" id="UP000189580">
    <property type="component" value="Chromosome d"/>
</dbReference>
<evidence type="ECO:0000256" key="8">
    <source>
        <dbReference type="ARBA" id="ARBA00025609"/>
    </source>
</evidence>
<evidence type="ECO:0000256" key="4">
    <source>
        <dbReference type="ARBA" id="ARBA00022728"/>
    </source>
</evidence>
<comment type="subcellular location">
    <subcellularLocation>
        <location evidence="1">Nucleus</location>
    </subcellularLocation>
</comment>
<evidence type="ECO:0000256" key="10">
    <source>
        <dbReference type="SAM" id="MobiDB-lite"/>
    </source>
</evidence>
<evidence type="ECO:0000256" key="2">
    <source>
        <dbReference type="ARBA" id="ARBA00019060"/>
    </source>
</evidence>
<gene>
    <name evidence="12" type="primary">ECM2</name>
    <name evidence="12" type="ORF">AWJ20_5064</name>
</gene>
<feature type="domain" description="RRM" evidence="11">
    <location>
        <begin position="243"/>
        <end position="319"/>
    </location>
</feature>
<keyword evidence="3" id="KW-0507">mRNA processing</keyword>
<feature type="region of interest" description="Disordered" evidence="10">
    <location>
        <begin position="130"/>
        <end position="150"/>
    </location>
</feature>
<dbReference type="PROSITE" id="PS50102">
    <property type="entry name" value="RRM"/>
    <property type="match status" value="1"/>
</dbReference>
<dbReference type="InterPro" id="IPR012677">
    <property type="entry name" value="Nucleotide-bd_a/b_plait_sf"/>
</dbReference>
<evidence type="ECO:0000259" key="11">
    <source>
        <dbReference type="PROSITE" id="PS50102"/>
    </source>
</evidence>
<accession>A0A167EHZ3</accession>
<evidence type="ECO:0000256" key="5">
    <source>
        <dbReference type="ARBA" id="ARBA00022884"/>
    </source>
</evidence>
<dbReference type="GO" id="GO:0071006">
    <property type="term" value="C:U2-type catalytic step 1 spliceosome"/>
    <property type="evidence" value="ECO:0007669"/>
    <property type="project" value="TreeGrafter"/>
</dbReference>
<dbReference type="AlphaFoldDB" id="A0A167EHZ3"/>
<keyword evidence="5 9" id="KW-0694">RNA-binding</keyword>
<feature type="region of interest" description="Disordered" evidence="10">
    <location>
        <begin position="173"/>
        <end position="213"/>
    </location>
</feature>
<evidence type="ECO:0000256" key="1">
    <source>
        <dbReference type="ARBA" id="ARBA00004123"/>
    </source>
</evidence>
<protein>
    <recommendedName>
        <fullName evidence="2">Pre-mRNA-splicing factor SLT11</fullName>
    </recommendedName>
</protein>
<dbReference type="GO" id="GO:0000974">
    <property type="term" value="C:Prp19 complex"/>
    <property type="evidence" value="ECO:0007669"/>
    <property type="project" value="EnsemblFungi"/>
</dbReference>
<dbReference type="GO" id="GO:0071007">
    <property type="term" value="C:U2-type catalytic step 2 spliceosome"/>
    <property type="evidence" value="ECO:0007669"/>
    <property type="project" value="TreeGrafter"/>
</dbReference>
<dbReference type="InterPro" id="IPR048995">
    <property type="entry name" value="STL11/RBM22-like_N"/>
</dbReference>
<dbReference type="Pfam" id="PF00076">
    <property type="entry name" value="RRM_1"/>
    <property type="match status" value="1"/>
</dbReference>
<reference evidence="12 13" key="1">
    <citation type="submission" date="2016-02" db="EMBL/GenBank/DDBJ databases">
        <title>Complete genome sequence and transcriptome regulation of the pentose utilising yeast Sugiyamaella lignohabitans.</title>
        <authorList>
            <person name="Bellasio M."/>
            <person name="Peymann A."/>
            <person name="Valli M."/>
            <person name="Sipitzky M."/>
            <person name="Graf A."/>
            <person name="Sauer M."/>
            <person name="Marx H."/>
            <person name="Mattanovich D."/>
        </authorList>
    </citation>
    <scope>NUCLEOTIDE SEQUENCE [LARGE SCALE GENOMIC DNA]</scope>
    <source>
        <strain evidence="12 13">CBS 10342</strain>
    </source>
</reference>
<feature type="region of interest" description="Disordered" evidence="10">
    <location>
        <begin position="344"/>
        <end position="396"/>
    </location>
</feature>
<dbReference type="SMART" id="SM00360">
    <property type="entry name" value="RRM"/>
    <property type="match status" value="1"/>
</dbReference>
<dbReference type="OrthoDB" id="10259600at2759"/>
<name>A0A167EHZ3_9ASCO</name>
<dbReference type="GO" id="GO:0006397">
    <property type="term" value="P:mRNA processing"/>
    <property type="evidence" value="ECO:0007669"/>
    <property type="project" value="UniProtKB-KW"/>
</dbReference>